<dbReference type="AlphaFoldDB" id="A0A0M0BW30"/>
<name>A0A0M0BW30_9ARCH</name>
<evidence type="ECO:0000313" key="1">
    <source>
        <dbReference type="EMBL" id="KON32381.1"/>
    </source>
</evidence>
<comment type="caution">
    <text evidence="1">The sequence shown here is derived from an EMBL/GenBank/DDBJ whole genome shotgun (WGS) entry which is preliminary data.</text>
</comment>
<proteinExistence type="predicted"/>
<sequence length="123" mass="13935">MQGKTEDKPIKRMADLLRQGATLTDLSCPACASPLFRLKDRTLWCGRCEKKVVVVKEGEEQEKASSTAYDRLEATLLEKVQSIQGKIQNTEDLEELQKLSSTLSELLSNLEKVKRMKKPKQEP</sequence>
<protein>
    <submittedName>
        <fullName evidence="1">Uncharacterized protein</fullName>
    </submittedName>
</protein>
<organism evidence="1 2">
    <name type="scientific">miscellaneous Crenarchaeota group-1 archaeon SG8-32-3</name>
    <dbReference type="NCBI Taxonomy" id="1685125"/>
    <lineage>
        <taxon>Archaea</taxon>
        <taxon>Candidatus Bathyarchaeota</taxon>
        <taxon>MCG-1</taxon>
    </lineage>
</organism>
<gene>
    <name evidence="1" type="ORF">AC478_00365</name>
</gene>
<dbReference type="InterPro" id="IPR009563">
    <property type="entry name" value="SSSCA1"/>
</dbReference>
<dbReference type="Pfam" id="PF06677">
    <property type="entry name" value="Auto_anti-p27"/>
    <property type="match status" value="1"/>
</dbReference>
<evidence type="ECO:0000313" key="2">
    <source>
        <dbReference type="Proteomes" id="UP000054016"/>
    </source>
</evidence>
<reference evidence="2" key="1">
    <citation type="submission" date="2015-06" db="EMBL/GenBank/DDBJ databases">
        <title>New insights into the roles of widespread benthic archaea in carbon and nitrogen cycling.</title>
        <authorList>
            <person name="Lazar C.S."/>
            <person name="Baker B.J."/>
            <person name="Seitz K.W."/>
            <person name="Hyde A.S."/>
            <person name="Dick G.J."/>
            <person name="Hinrichs K.-U."/>
            <person name="Teske A.P."/>
        </authorList>
    </citation>
    <scope>NUCLEOTIDE SEQUENCE [LARGE SCALE GENOMIC DNA]</scope>
</reference>
<dbReference type="Proteomes" id="UP000054016">
    <property type="component" value="Unassembled WGS sequence"/>
</dbReference>
<accession>A0A0M0BW30</accession>
<dbReference type="EMBL" id="LFWV01000003">
    <property type="protein sequence ID" value="KON32381.1"/>
    <property type="molecule type" value="Genomic_DNA"/>
</dbReference>